<reference evidence="2 3" key="1">
    <citation type="journal article" date="2015" name="Genome Announc.">
        <title>Genome Sequence of an Alphabaculovirus Isolated from the Oak Looper, Lambdina fiscellaria, Contains a Putative 2-Kilobase-Pair Transposable Element Encoding a Transposase and a FLYWCH Domain-Containing Protein.</title>
        <authorList>
            <person name="Rohrmann G.F."/>
            <person name="Erlandson M.A."/>
            <person name="Theilmann D.A."/>
        </authorList>
    </citation>
    <scope>NUCLEOTIDE SEQUENCE [LARGE SCALE GENOMIC DNA]</scope>
    <source>
        <strain evidence="2">GR15</strain>
    </source>
</reference>
<feature type="compositionally biased region" description="Low complexity" evidence="1">
    <location>
        <begin position="21"/>
        <end position="34"/>
    </location>
</feature>
<evidence type="ECO:0000256" key="1">
    <source>
        <dbReference type="SAM" id="MobiDB-lite"/>
    </source>
</evidence>
<sequence>MKRNIENVDKNEKNKSHRNITKNNKNNVDTNDENNAGVVVPVEHNALVGAHGADFANDYKIKEFDNDDDDDHDANEADREKRNKFVMSKNTYSNVFVFKRKTKTSSHSVWYNELMYNFSVGNTSVVYSDSIDNNLDNQLMYLKNVLNINEFSDKLYPDVHKEISIMKPTAPRVVYQMGMHVRGGLMSFYFFDEASVRLVNGKHGVFMKVRWSQISQHNQIMAKLIGMYNSWENDLIKMQEDIIINLPDEENVASRKEFVKMFYSISAAKNKRVFARGIKNSKIPVECDMFTYEQFFSMFELRKEKAEIRPSDEIKMIMGAVIEGFKVSKNEMELETVHNVKIKEHQFSISIKPICFFYVEQTPDE</sequence>
<feature type="region of interest" description="Disordered" evidence="1">
    <location>
        <begin position="1"/>
        <end position="34"/>
    </location>
</feature>
<dbReference type="InterPro" id="IPR006871">
    <property type="entry name" value="ssDNA-bd_baculovirus"/>
</dbReference>
<accession>A0A0E3URC9</accession>
<dbReference type="GeneID" id="24170934"/>
<protein>
    <submittedName>
        <fullName evidence="2">Dbp-2</fullName>
    </submittedName>
</protein>
<dbReference type="EMBL" id="KP752043">
    <property type="protein sequence ID" value="AKC91730.1"/>
    <property type="molecule type" value="Genomic_DNA"/>
</dbReference>
<name>A0A0E3URC9_9ABAC</name>
<proteinExistence type="predicted"/>
<organism evidence="2 3">
    <name type="scientific">Lambdina fiscellaria nucleopolyhedrovirus</name>
    <dbReference type="NCBI Taxonomy" id="1642929"/>
    <lineage>
        <taxon>Viruses</taxon>
        <taxon>Viruses incertae sedis</taxon>
        <taxon>Naldaviricetes</taxon>
        <taxon>Lefavirales</taxon>
        <taxon>Baculoviridae</taxon>
        <taxon>Alphabaculovirus</taxon>
        <taxon>Alphabaculovirus lafiscellariae</taxon>
    </lineage>
</organism>
<dbReference type="KEGG" id="vg:24170934"/>
<evidence type="ECO:0000313" key="2">
    <source>
        <dbReference type="EMBL" id="AKC91730.1"/>
    </source>
</evidence>
<keyword evidence="3" id="KW-1185">Reference proteome</keyword>
<dbReference type="Pfam" id="PF04786">
    <property type="entry name" value="Baculo_DNA_bind"/>
    <property type="match status" value="1"/>
</dbReference>
<dbReference type="OrthoDB" id="23658at10239"/>
<dbReference type="RefSeq" id="YP_009133313.1">
    <property type="nucleotide sequence ID" value="NC_026922.1"/>
</dbReference>
<dbReference type="Proteomes" id="UP000201190">
    <property type="component" value="Segment"/>
</dbReference>
<evidence type="ECO:0000313" key="3">
    <source>
        <dbReference type="Proteomes" id="UP000201190"/>
    </source>
</evidence>
<feature type="compositionally biased region" description="Basic and acidic residues" evidence="1">
    <location>
        <begin position="1"/>
        <end position="14"/>
    </location>
</feature>